<feature type="domain" description="RNA polymerase sigma-70 region 2" evidence="6">
    <location>
        <begin position="28"/>
        <end position="94"/>
    </location>
</feature>
<evidence type="ECO:0000256" key="2">
    <source>
        <dbReference type="ARBA" id="ARBA00023015"/>
    </source>
</evidence>
<dbReference type="Pfam" id="PF04542">
    <property type="entry name" value="Sigma70_r2"/>
    <property type="match status" value="1"/>
</dbReference>
<keyword evidence="4" id="KW-0238">DNA-binding</keyword>
<dbReference type="InterPro" id="IPR014284">
    <property type="entry name" value="RNA_pol_sigma-70_dom"/>
</dbReference>
<reference evidence="8" key="1">
    <citation type="journal article" date="2021" name="PeerJ">
        <title>Extensive microbial diversity within the chicken gut microbiome revealed by metagenomics and culture.</title>
        <authorList>
            <person name="Gilroy R."/>
            <person name="Ravi A."/>
            <person name="Getino M."/>
            <person name="Pursley I."/>
            <person name="Horton D.L."/>
            <person name="Alikhan N.F."/>
            <person name="Baker D."/>
            <person name="Gharbi K."/>
            <person name="Hall N."/>
            <person name="Watson M."/>
            <person name="Adriaenssens E.M."/>
            <person name="Foster-Nyarko E."/>
            <person name="Jarju S."/>
            <person name="Secka A."/>
            <person name="Antonio M."/>
            <person name="Oren A."/>
            <person name="Chaudhuri R.R."/>
            <person name="La Ragione R."/>
            <person name="Hildebrand F."/>
            <person name="Pallen M.J."/>
        </authorList>
    </citation>
    <scope>NUCLEOTIDE SEQUENCE</scope>
    <source>
        <strain evidence="8">ChiBcec15-1070</strain>
    </source>
</reference>
<dbReference type="Proteomes" id="UP000823926">
    <property type="component" value="Unassembled WGS sequence"/>
</dbReference>
<evidence type="ECO:0000313" key="9">
    <source>
        <dbReference type="Proteomes" id="UP000823926"/>
    </source>
</evidence>
<dbReference type="SUPFAM" id="SSF88946">
    <property type="entry name" value="Sigma2 domain of RNA polymerase sigma factors"/>
    <property type="match status" value="1"/>
</dbReference>
<evidence type="ECO:0000256" key="1">
    <source>
        <dbReference type="ARBA" id="ARBA00010641"/>
    </source>
</evidence>
<protein>
    <submittedName>
        <fullName evidence="8">Sigma-70 family RNA polymerase sigma factor</fullName>
    </submittedName>
</protein>
<evidence type="ECO:0000256" key="4">
    <source>
        <dbReference type="ARBA" id="ARBA00023125"/>
    </source>
</evidence>
<dbReference type="InterPro" id="IPR039425">
    <property type="entry name" value="RNA_pol_sigma-70-like"/>
</dbReference>
<reference evidence="8" key="2">
    <citation type="submission" date="2021-04" db="EMBL/GenBank/DDBJ databases">
        <authorList>
            <person name="Gilroy R."/>
        </authorList>
    </citation>
    <scope>NUCLEOTIDE SEQUENCE</scope>
    <source>
        <strain evidence="8">ChiBcec15-1070</strain>
    </source>
</reference>
<keyword evidence="3" id="KW-0731">Sigma factor</keyword>
<evidence type="ECO:0000313" key="8">
    <source>
        <dbReference type="EMBL" id="HIW10252.1"/>
    </source>
</evidence>
<dbReference type="CDD" id="cd06171">
    <property type="entry name" value="Sigma70_r4"/>
    <property type="match status" value="1"/>
</dbReference>
<keyword evidence="2" id="KW-0805">Transcription regulation</keyword>
<dbReference type="GO" id="GO:0003677">
    <property type="term" value="F:DNA binding"/>
    <property type="evidence" value="ECO:0007669"/>
    <property type="project" value="UniProtKB-KW"/>
</dbReference>
<dbReference type="PANTHER" id="PTHR43133">
    <property type="entry name" value="RNA POLYMERASE ECF-TYPE SIGMA FACTO"/>
    <property type="match status" value="1"/>
</dbReference>
<evidence type="ECO:0000259" key="7">
    <source>
        <dbReference type="Pfam" id="PF08281"/>
    </source>
</evidence>
<gene>
    <name evidence="8" type="ORF">H9888_02005</name>
</gene>
<name>A0A9D1QBN9_9BACT</name>
<organism evidence="8 9">
    <name type="scientific">Candidatus Rikenella faecigallinarum</name>
    <dbReference type="NCBI Taxonomy" id="2838745"/>
    <lineage>
        <taxon>Bacteria</taxon>
        <taxon>Pseudomonadati</taxon>
        <taxon>Bacteroidota</taxon>
        <taxon>Bacteroidia</taxon>
        <taxon>Bacteroidales</taxon>
        <taxon>Rikenellaceae</taxon>
        <taxon>Rikenella</taxon>
    </lineage>
</organism>
<keyword evidence="5" id="KW-0804">Transcription</keyword>
<dbReference type="InterPro" id="IPR007627">
    <property type="entry name" value="RNA_pol_sigma70_r2"/>
</dbReference>
<sequence length="196" mass="22814">MNREIRSDNDQLLLKAFIGGDESAITTLIERHRKKVYNYILMMVKERQTADDLFQETFIKVISSLRAGRYSENGKFISWVLRIAHNQVIDHFRGGKKPTHITSDDAGYDILNNRKLSDPNIEEAMIHDQIEQDVRNLIDHLPVEQREVVVLRHYFDLSFKEIAQQTGVSINTALGRMRYALINLRKLIDEKQMAFA</sequence>
<dbReference type="AlphaFoldDB" id="A0A9D1QBN9"/>
<dbReference type="PANTHER" id="PTHR43133:SF8">
    <property type="entry name" value="RNA POLYMERASE SIGMA FACTOR HI_1459-RELATED"/>
    <property type="match status" value="1"/>
</dbReference>
<evidence type="ECO:0000256" key="3">
    <source>
        <dbReference type="ARBA" id="ARBA00023082"/>
    </source>
</evidence>
<evidence type="ECO:0000256" key="5">
    <source>
        <dbReference type="ARBA" id="ARBA00023163"/>
    </source>
</evidence>
<dbReference type="GO" id="GO:0006352">
    <property type="term" value="P:DNA-templated transcription initiation"/>
    <property type="evidence" value="ECO:0007669"/>
    <property type="project" value="InterPro"/>
</dbReference>
<dbReference type="InterPro" id="IPR013324">
    <property type="entry name" value="RNA_pol_sigma_r3/r4-like"/>
</dbReference>
<comment type="similarity">
    <text evidence="1">Belongs to the sigma-70 factor family. ECF subfamily.</text>
</comment>
<dbReference type="Pfam" id="PF08281">
    <property type="entry name" value="Sigma70_r4_2"/>
    <property type="match status" value="1"/>
</dbReference>
<dbReference type="Gene3D" id="1.10.1740.10">
    <property type="match status" value="1"/>
</dbReference>
<dbReference type="InterPro" id="IPR036388">
    <property type="entry name" value="WH-like_DNA-bd_sf"/>
</dbReference>
<dbReference type="SUPFAM" id="SSF88659">
    <property type="entry name" value="Sigma3 and sigma4 domains of RNA polymerase sigma factors"/>
    <property type="match status" value="1"/>
</dbReference>
<feature type="domain" description="RNA polymerase sigma factor 70 region 4 type 2" evidence="7">
    <location>
        <begin position="132"/>
        <end position="172"/>
    </location>
</feature>
<dbReference type="EMBL" id="DXHL01000008">
    <property type="protein sequence ID" value="HIW10252.1"/>
    <property type="molecule type" value="Genomic_DNA"/>
</dbReference>
<evidence type="ECO:0000259" key="6">
    <source>
        <dbReference type="Pfam" id="PF04542"/>
    </source>
</evidence>
<accession>A0A9D1QBN9</accession>
<comment type="caution">
    <text evidence="8">The sequence shown here is derived from an EMBL/GenBank/DDBJ whole genome shotgun (WGS) entry which is preliminary data.</text>
</comment>
<dbReference type="NCBIfam" id="TIGR02937">
    <property type="entry name" value="sigma70-ECF"/>
    <property type="match status" value="1"/>
</dbReference>
<dbReference type="InterPro" id="IPR013325">
    <property type="entry name" value="RNA_pol_sigma_r2"/>
</dbReference>
<dbReference type="GO" id="GO:0016987">
    <property type="term" value="F:sigma factor activity"/>
    <property type="evidence" value="ECO:0007669"/>
    <property type="project" value="UniProtKB-KW"/>
</dbReference>
<dbReference type="Gene3D" id="1.10.10.10">
    <property type="entry name" value="Winged helix-like DNA-binding domain superfamily/Winged helix DNA-binding domain"/>
    <property type="match status" value="1"/>
</dbReference>
<proteinExistence type="inferred from homology"/>
<dbReference type="InterPro" id="IPR013249">
    <property type="entry name" value="RNA_pol_sigma70_r4_t2"/>
</dbReference>